<dbReference type="SUPFAM" id="SSF51735">
    <property type="entry name" value="NAD(P)-binding Rossmann-fold domains"/>
    <property type="match status" value="1"/>
</dbReference>
<dbReference type="Gene3D" id="3.40.50.720">
    <property type="entry name" value="NAD(P)-binding Rossmann-like Domain"/>
    <property type="match status" value="1"/>
</dbReference>
<comment type="similarity">
    <text evidence="3">Belongs to the glycosyltransferase group 1 family. Glycosyltransferase 30 subfamily.</text>
</comment>
<evidence type="ECO:0000259" key="13">
    <source>
        <dbReference type="Pfam" id="PF04413"/>
    </source>
</evidence>
<dbReference type="AlphaFoldDB" id="A0A1Y6CCB2"/>
<dbReference type="PANTHER" id="PTHR42755">
    <property type="entry name" value="3-DEOXY-MANNO-OCTULOSONATE CYTIDYLYLTRANSFERASE"/>
    <property type="match status" value="1"/>
</dbReference>
<dbReference type="Gene3D" id="3.40.50.11720">
    <property type="entry name" value="3-Deoxy-D-manno-octulosonic-acid transferase, N-terminal domain"/>
    <property type="match status" value="1"/>
</dbReference>
<evidence type="ECO:0000256" key="6">
    <source>
        <dbReference type="ARBA" id="ARBA00022679"/>
    </source>
</evidence>
<comment type="catalytic activity">
    <reaction evidence="8">
        <text>lipid IVA (E. coli) + CMP-3-deoxy-beta-D-manno-octulosonate = alpha-Kdo-(2-&gt;6)-lipid IVA (E. coli) + CMP + H(+)</text>
        <dbReference type="Rhea" id="RHEA:28066"/>
        <dbReference type="ChEBI" id="CHEBI:15378"/>
        <dbReference type="ChEBI" id="CHEBI:58603"/>
        <dbReference type="ChEBI" id="CHEBI:60364"/>
        <dbReference type="ChEBI" id="CHEBI:60377"/>
        <dbReference type="ChEBI" id="CHEBI:85987"/>
        <dbReference type="EC" id="2.4.99.12"/>
    </reaction>
</comment>
<dbReference type="STRING" id="560819.SAMN05428998_119115"/>
<evidence type="ECO:0000256" key="9">
    <source>
        <dbReference type="PIRSR" id="PIRSR639901-1"/>
    </source>
</evidence>
<dbReference type="SUPFAM" id="SSF53756">
    <property type="entry name" value="UDP-Glycosyltransferase/glycogen phosphorylase"/>
    <property type="match status" value="1"/>
</dbReference>
<comment type="function">
    <text evidence="1">Involved in lipopolysaccharide (LPS) biosynthesis. Catalyzes the transfer of 3-deoxy-D-manno-octulosonate (Kdo) residue(s) from CMP-Kdo to lipid IV(A), the tetraacyldisaccharide-1,4'-bisphosphate precursor of lipid A.</text>
</comment>
<reference evidence="14 15" key="1">
    <citation type="submission" date="2017-04" db="EMBL/GenBank/DDBJ databases">
        <authorList>
            <person name="Afonso C.L."/>
            <person name="Miller P.J."/>
            <person name="Scott M.A."/>
            <person name="Spackman E."/>
            <person name="Goraichik I."/>
            <person name="Dimitrov K.M."/>
            <person name="Suarez D.L."/>
            <person name="Swayne D.E."/>
        </authorList>
    </citation>
    <scope>NUCLEOTIDE SEQUENCE [LARGE SCALE GENOMIC DNA]</scope>
    <source>
        <strain evidence="14 15">USBA 355</strain>
    </source>
</reference>
<organism evidence="14 15">
    <name type="scientific">Tistlia consotensis USBA 355</name>
    <dbReference type="NCBI Taxonomy" id="560819"/>
    <lineage>
        <taxon>Bacteria</taxon>
        <taxon>Pseudomonadati</taxon>
        <taxon>Pseudomonadota</taxon>
        <taxon>Alphaproteobacteria</taxon>
        <taxon>Rhodospirillales</taxon>
        <taxon>Rhodovibrionaceae</taxon>
        <taxon>Tistlia</taxon>
    </lineage>
</organism>
<evidence type="ECO:0000256" key="7">
    <source>
        <dbReference type="ARBA" id="ARBA00031445"/>
    </source>
</evidence>
<evidence type="ECO:0000313" key="15">
    <source>
        <dbReference type="Proteomes" id="UP000192917"/>
    </source>
</evidence>
<comment type="pathway">
    <text evidence="2">Bacterial outer membrane biogenesis; LPS core biosynthesis.</text>
</comment>
<dbReference type="FunFam" id="3.40.50.2000:FF:000032">
    <property type="entry name" value="3-deoxy-D-manno-octulosonic acid transferase"/>
    <property type="match status" value="1"/>
</dbReference>
<dbReference type="InterPro" id="IPR038107">
    <property type="entry name" value="Glycos_transf_N_sf"/>
</dbReference>
<feature type="domain" description="3-deoxy-D-manno-octulosonic-acid transferase N-terminal" evidence="13">
    <location>
        <begin position="375"/>
        <end position="547"/>
    </location>
</feature>
<accession>A0A1Y6CCB2</accession>
<evidence type="ECO:0000256" key="10">
    <source>
        <dbReference type="PIRSR" id="PIRSR639901-2"/>
    </source>
</evidence>
<feature type="domain" description="NAD-dependent epimerase/dehydratase" evidence="12">
    <location>
        <begin position="13"/>
        <end position="220"/>
    </location>
</feature>
<dbReference type="InterPro" id="IPR007507">
    <property type="entry name" value="Glycos_transf_N"/>
</dbReference>
<feature type="region of interest" description="Disordered" evidence="11">
    <location>
        <begin position="310"/>
        <end position="329"/>
    </location>
</feature>
<dbReference type="UniPathway" id="UPA00958"/>
<evidence type="ECO:0000256" key="8">
    <source>
        <dbReference type="ARBA" id="ARBA00049183"/>
    </source>
</evidence>
<dbReference type="Pfam" id="PF01370">
    <property type="entry name" value="Epimerase"/>
    <property type="match status" value="1"/>
</dbReference>
<sequence length="764" mass="81392">MSDDLNDRRNGLVLVTGASGFVGRRLCACLRDAGFRVRGALRRPGRPVPAGVEPVVVGEIGPETDWSAALTGVVAVVHCANLAHVAARDPAALARARQVNVEGSAALARQASGHGVERFLYLSSLLARQAEQAPARGDPYAATKLEAEAALRRIAAGSAMELAILRPPLIYGPGAGANFARLLRALEGGWPLPFGAIENRRSFLWIDNLAELVSILLRHPLPVAGSYEPQDPEPLSTPAFCRALGAALGRHARLLPVPPVLLRLAGQLSGRRRLVESLTGNLVADDRSLREGLGWVAPLGTAEALQRSLAGRARRTGQGGAGQGGAEGGARAAARPAAWLEALYGGLALALALVRPLLRLYLARRAGRGREDPARLAERWGGGAAARPEGRLYWLHAASNGELTSALPLIEEIGRRRPDWQLLVTTGTVTSARLAAERLPAGALHRFLPIDEPRAVEGFFSAWRPDLGLIVESELWPMLLRRARRRGLPLALVNGRMSPRSFRVWRALGPIARDLIGCFRLVLAQSRSDARRLAELGAPARCLGNLKDCAAPLPADPDELRRLRQATVGRTLWLAASTHPGEEAMVADAHRAISVSQGSLLTILAPRHARRGAAVRRLLEQRGLTVAQRSRGEPIEATTDVYLADTMGELGLWYRLARLAFVGGSLVPHGGQNPLEAAKLGCAVVSGRQVVNFQETVDRLEAAGGILLVEDTNGLAAAVGALLADPHRRQAQAEQGLAAAEAQAGALAEIVEALDPLFAEAERR</sequence>
<feature type="compositionally biased region" description="Gly residues" evidence="11">
    <location>
        <begin position="317"/>
        <end position="328"/>
    </location>
</feature>
<evidence type="ECO:0000256" key="1">
    <source>
        <dbReference type="ARBA" id="ARBA00003394"/>
    </source>
</evidence>
<evidence type="ECO:0000256" key="11">
    <source>
        <dbReference type="SAM" id="MobiDB-lite"/>
    </source>
</evidence>
<dbReference type="GO" id="GO:0005886">
    <property type="term" value="C:plasma membrane"/>
    <property type="evidence" value="ECO:0007669"/>
    <property type="project" value="TreeGrafter"/>
</dbReference>
<dbReference type="PANTHER" id="PTHR42755:SF1">
    <property type="entry name" value="3-DEOXY-D-MANNO-OCTULOSONIC ACID TRANSFERASE, MITOCHONDRIAL-RELATED"/>
    <property type="match status" value="1"/>
</dbReference>
<evidence type="ECO:0000256" key="3">
    <source>
        <dbReference type="ARBA" id="ARBA00006380"/>
    </source>
</evidence>
<evidence type="ECO:0000256" key="4">
    <source>
        <dbReference type="ARBA" id="ARBA00012621"/>
    </source>
</evidence>
<dbReference type="GO" id="GO:0009245">
    <property type="term" value="P:lipid A biosynthetic process"/>
    <property type="evidence" value="ECO:0007669"/>
    <property type="project" value="TreeGrafter"/>
</dbReference>
<evidence type="ECO:0000259" key="12">
    <source>
        <dbReference type="Pfam" id="PF01370"/>
    </source>
</evidence>
<evidence type="ECO:0000256" key="5">
    <source>
        <dbReference type="ARBA" id="ARBA00019077"/>
    </source>
</evidence>
<dbReference type="Pfam" id="PF04413">
    <property type="entry name" value="Glycos_transf_N"/>
    <property type="match status" value="1"/>
</dbReference>
<proteinExistence type="inferred from homology"/>
<feature type="active site" description="Proton acceptor" evidence="9">
    <location>
        <position position="402"/>
    </location>
</feature>
<dbReference type="GO" id="GO:0043842">
    <property type="term" value="F:Kdo transferase activity"/>
    <property type="evidence" value="ECO:0007669"/>
    <property type="project" value="UniProtKB-EC"/>
</dbReference>
<gene>
    <name evidence="14" type="ORF">SAMN05428998_119115</name>
</gene>
<dbReference type="InterPro" id="IPR039901">
    <property type="entry name" value="Kdotransferase"/>
</dbReference>
<dbReference type="GO" id="GO:0009244">
    <property type="term" value="P:lipopolysaccharide core region biosynthetic process"/>
    <property type="evidence" value="ECO:0007669"/>
    <property type="project" value="UniProtKB-UniPathway"/>
</dbReference>
<protein>
    <recommendedName>
        <fullName evidence="5">3-deoxy-D-manno-octulosonic acid transferase</fullName>
        <ecNumber evidence="4">2.4.99.12</ecNumber>
    </recommendedName>
    <alternativeName>
        <fullName evidence="7">Lipid IV(A) 3-deoxy-D-manno-octulosonic acid transferase</fullName>
    </alternativeName>
</protein>
<dbReference type="Proteomes" id="UP000192917">
    <property type="component" value="Unassembled WGS sequence"/>
</dbReference>
<name>A0A1Y6CCB2_9PROT</name>
<feature type="site" description="Transition state stabilizer" evidence="10">
    <location>
        <position position="547"/>
    </location>
</feature>
<dbReference type="Gene3D" id="3.40.50.2000">
    <property type="entry name" value="Glycogen Phosphorylase B"/>
    <property type="match status" value="1"/>
</dbReference>
<dbReference type="EC" id="2.4.99.12" evidence="4"/>
<dbReference type="InterPro" id="IPR001509">
    <property type="entry name" value="Epimerase_deHydtase"/>
</dbReference>
<dbReference type="InterPro" id="IPR036291">
    <property type="entry name" value="NAD(P)-bd_dom_sf"/>
</dbReference>
<dbReference type="EMBL" id="FWZX01000019">
    <property type="protein sequence ID" value="SMF54371.1"/>
    <property type="molecule type" value="Genomic_DNA"/>
</dbReference>
<keyword evidence="6 14" id="KW-0808">Transferase</keyword>
<keyword evidence="15" id="KW-1185">Reference proteome</keyword>
<evidence type="ECO:0000313" key="14">
    <source>
        <dbReference type="EMBL" id="SMF54371.1"/>
    </source>
</evidence>
<evidence type="ECO:0000256" key="2">
    <source>
        <dbReference type="ARBA" id="ARBA00004713"/>
    </source>
</evidence>
<feature type="site" description="Transition state stabilizer" evidence="10">
    <location>
        <position position="472"/>
    </location>
</feature>